<organism evidence="8 9">
    <name type="scientific">Pegethrix bostrychoides GSE-TBD4-15B</name>
    <dbReference type="NCBI Taxonomy" id="2839662"/>
    <lineage>
        <taxon>Bacteria</taxon>
        <taxon>Bacillati</taxon>
        <taxon>Cyanobacteriota</taxon>
        <taxon>Cyanophyceae</taxon>
        <taxon>Oculatellales</taxon>
        <taxon>Oculatellaceae</taxon>
        <taxon>Pegethrix</taxon>
    </lineage>
</organism>
<dbReference type="GO" id="GO:0005524">
    <property type="term" value="F:ATP binding"/>
    <property type="evidence" value="ECO:0007669"/>
    <property type="project" value="UniProtKB-UniRule"/>
</dbReference>
<comment type="similarity">
    <text evidence="6">Belongs to the tRNA(Ile)-lysidine synthase family.</text>
</comment>
<dbReference type="Gene3D" id="3.40.50.620">
    <property type="entry name" value="HUPs"/>
    <property type="match status" value="1"/>
</dbReference>
<keyword evidence="2 6" id="KW-0819">tRNA processing</keyword>
<comment type="function">
    <text evidence="6">Ligates lysine onto the cytidine present at position 34 of the AUA codon-specific tRNA(Ile) that contains the anticodon CAU, in an ATP-dependent manner. Cytidine is converted to lysidine, thus changing the amino acid specificity of the tRNA from methionine to isoleucine.</text>
</comment>
<keyword evidence="6" id="KW-0963">Cytoplasm</keyword>
<comment type="catalytic activity">
    <reaction evidence="5 6">
        <text>cytidine(34) in tRNA(Ile2) + L-lysine + ATP = lysidine(34) in tRNA(Ile2) + AMP + diphosphate + H(+)</text>
        <dbReference type="Rhea" id="RHEA:43744"/>
        <dbReference type="Rhea" id="RHEA-COMP:10625"/>
        <dbReference type="Rhea" id="RHEA-COMP:10670"/>
        <dbReference type="ChEBI" id="CHEBI:15378"/>
        <dbReference type="ChEBI" id="CHEBI:30616"/>
        <dbReference type="ChEBI" id="CHEBI:32551"/>
        <dbReference type="ChEBI" id="CHEBI:33019"/>
        <dbReference type="ChEBI" id="CHEBI:82748"/>
        <dbReference type="ChEBI" id="CHEBI:83665"/>
        <dbReference type="ChEBI" id="CHEBI:456215"/>
        <dbReference type="EC" id="6.3.4.19"/>
    </reaction>
</comment>
<reference evidence="8" key="2">
    <citation type="journal article" date="2022" name="Microbiol. Resour. Announc.">
        <title>Metagenome Sequencing to Explore Phylogenomics of Terrestrial Cyanobacteria.</title>
        <authorList>
            <person name="Ward R.D."/>
            <person name="Stajich J.E."/>
            <person name="Johansen J.R."/>
            <person name="Huntemann M."/>
            <person name="Clum A."/>
            <person name="Foster B."/>
            <person name="Foster B."/>
            <person name="Roux S."/>
            <person name="Palaniappan K."/>
            <person name="Varghese N."/>
            <person name="Mukherjee S."/>
            <person name="Reddy T.B.K."/>
            <person name="Daum C."/>
            <person name="Copeland A."/>
            <person name="Chen I.A."/>
            <person name="Ivanova N.N."/>
            <person name="Kyrpides N.C."/>
            <person name="Shapiro N."/>
            <person name="Eloe-Fadrosh E.A."/>
            <person name="Pietrasiak N."/>
        </authorList>
    </citation>
    <scope>NUCLEOTIDE SEQUENCE</scope>
    <source>
        <strain evidence="8">GSE-TBD4-15B</strain>
    </source>
</reference>
<dbReference type="InterPro" id="IPR011063">
    <property type="entry name" value="TilS/TtcA_N"/>
</dbReference>
<dbReference type="Pfam" id="PF01171">
    <property type="entry name" value="ATP_bind_3"/>
    <property type="match status" value="1"/>
</dbReference>
<feature type="binding site" evidence="6">
    <location>
        <begin position="33"/>
        <end position="38"/>
    </location>
    <ligand>
        <name>ATP</name>
        <dbReference type="ChEBI" id="CHEBI:30616"/>
    </ligand>
</feature>
<evidence type="ECO:0000259" key="7">
    <source>
        <dbReference type="Pfam" id="PF01171"/>
    </source>
</evidence>
<proteinExistence type="inferred from homology"/>
<dbReference type="SUPFAM" id="SSF82829">
    <property type="entry name" value="MesJ substrate recognition domain-like"/>
    <property type="match status" value="1"/>
</dbReference>
<dbReference type="PANTHER" id="PTHR43033:SF1">
    <property type="entry name" value="TRNA(ILE)-LYSIDINE SYNTHASE-RELATED"/>
    <property type="match status" value="1"/>
</dbReference>
<keyword evidence="1 6" id="KW-0436">Ligase</keyword>
<dbReference type="GO" id="GO:0032267">
    <property type="term" value="F:tRNA(Ile)-lysidine synthase activity"/>
    <property type="evidence" value="ECO:0007669"/>
    <property type="project" value="UniProtKB-EC"/>
</dbReference>
<reference evidence="8" key="1">
    <citation type="submission" date="2021-05" db="EMBL/GenBank/DDBJ databases">
        <authorList>
            <person name="Pietrasiak N."/>
            <person name="Ward R."/>
            <person name="Stajich J.E."/>
            <person name="Kurbessoian T."/>
        </authorList>
    </citation>
    <scope>NUCLEOTIDE SEQUENCE</scope>
    <source>
        <strain evidence="8">GSE-TBD4-15B</strain>
    </source>
</reference>
<evidence type="ECO:0000313" key="9">
    <source>
        <dbReference type="Proteomes" id="UP000707356"/>
    </source>
</evidence>
<dbReference type="HAMAP" id="MF_01161">
    <property type="entry name" value="tRNA_Ile_lys_synt"/>
    <property type="match status" value="1"/>
</dbReference>
<comment type="subcellular location">
    <subcellularLocation>
        <location evidence="6">Cytoplasm</location>
    </subcellularLocation>
</comment>
<name>A0A951U5N3_9CYAN</name>
<evidence type="ECO:0000256" key="2">
    <source>
        <dbReference type="ARBA" id="ARBA00022694"/>
    </source>
</evidence>
<sequence>MANDWTLLHARIHQTLKQRRLLPQGKHLLVAVSGGQDSLCLLRLLLDLQPQWGWVLSVGHCNHRWRPDADANADYVQRLAARLSLPCYLATAPPLPETEAAARDWRYEALSQLAAAATCTHLLTGHTASDRAETLLHNLIRGSGADGLQALSWQRSLNSALELVRPLLEVTRAETAAFCQQASLEIWEDSTNQDLRYRRNRIRQQLIPELQTYNPQVERALSQTAELLRADIEYLEAAADLVWQQAMVEISATSLRLNRRILGQTPLSLQRRVMRRFLKAALPVAPNFEQIEKCLLLLNAPNRSASEPLPGGTAAQVQGDWLFLRALT</sequence>
<dbReference type="InterPro" id="IPR012094">
    <property type="entry name" value="tRNA_Ile_lys_synt"/>
</dbReference>
<dbReference type="CDD" id="cd01992">
    <property type="entry name" value="TilS_N"/>
    <property type="match status" value="1"/>
</dbReference>
<dbReference type="GO" id="GO:0006400">
    <property type="term" value="P:tRNA modification"/>
    <property type="evidence" value="ECO:0007669"/>
    <property type="project" value="UniProtKB-UniRule"/>
</dbReference>
<dbReference type="Proteomes" id="UP000707356">
    <property type="component" value="Unassembled WGS sequence"/>
</dbReference>
<dbReference type="EC" id="6.3.4.19" evidence="6"/>
<dbReference type="PANTHER" id="PTHR43033">
    <property type="entry name" value="TRNA(ILE)-LYSIDINE SYNTHASE-RELATED"/>
    <property type="match status" value="1"/>
</dbReference>
<dbReference type="InterPro" id="IPR014729">
    <property type="entry name" value="Rossmann-like_a/b/a_fold"/>
</dbReference>
<comment type="domain">
    <text evidence="6">The N-terminal region contains the highly conserved SGGXDS motif, predicted to be a P-loop motif involved in ATP binding.</text>
</comment>
<protein>
    <recommendedName>
        <fullName evidence="6">tRNA(Ile)-lysidine synthase</fullName>
        <ecNumber evidence="6">6.3.4.19</ecNumber>
    </recommendedName>
    <alternativeName>
        <fullName evidence="6">tRNA(Ile)-2-lysyl-cytidine synthase</fullName>
    </alternativeName>
    <alternativeName>
        <fullName evidence="6">tRNA(Ile)-lysidine synthetase</fullName>
    </alternativeName>
</protein>
<accession>A0A951U5N3</accession>
<evidence type="ECO:0000256" key="3">
    <source>
        <dbReference type="ARBA" id="ARBA00022741"/>
    </source>
</evidence>
<keyword evidence="4 6" id="KW-0067">ATP-binding</keyword>
<gene>
    <name evidence="6 8" type="primary">tilS</name>
    <name evidence="8" type="ORF">KME07_15360</name>
</gene>
<dbReference type="EMBL" id="JAHHHV010000071">
    <property type="protein sequence ID" value="MBW4466800.1"/>
    <property type="molecule type" value="Genomic_DNA"/>
</dbReference>
<feature type="domain" description="tRNA(Ile)-lysidine/2-thiocytidine synthase N-terminal" evidence="7">
    <location>
        <begin position="28"/>
        <end position="205"/>
    </location>
</feature>
<evidence type="ECO:0000313" key="8">
    <source>
        <dbReference type="EMBL" id="MBW4466800.1"/>
    </source>
</evidence>
<evidence type="ECO:0000256" key="1">
    <source>
        <dbReference type="ARBA" id="ARBA00022598"/>
    </source>
</evidence>
<dbReference type="Gene3D" id="1.20.59.20">
    <property type="match status" value="1"/>
</dbReference>
<dbReference type="SUPFAM" id="SSF52402">
    <property type="entry name" value="Adenine nucleotide alpha hydrolases-like"/>
    <property type="match status" value="1"/>
</dbReference>
<comment type="caution">
    <text evidence="8">The sequence shown here is derived from an EMBL/GenBank/DDBJ whole genome shotgun (WGS) entry which is preliminary data.</text>
</comment>
<evidence type="ECO:0000256" key="6">
    <source>
        <dbReference type="HAMAP-Rule" id="MF_01161"/>
    </source>
</evidence>
<dbReference type="GO" id="GO:0005737">
    <property type="term" value="C:cytoplasm"/>
    <property type="evidence" value="ECO:0007669"/>
    <property type="project" value="UniProtKB-SubCell"/>
</dbReference>
<dbReference type="AlphaFoldDB" id="A0A951U5N3"/>
<keyword evidence="3 6" id="KW-0547">Nucleotide-binding</keyword>
<dbReference type="NCBIfam" id="TIGR02432">
    <property type="entry name" value="lysidine_TilS_N"/>
    <property type="match status" value="1"/>
</dbReference>
<evidence type="ECO:0000256" key="4">
    <source>
        <dbReference type="ARBA" id="ARBA00022840"/>
    </source>
</evidence>
<evidence type="ECO:0000256" key="5">
    <source>
        <dbReference type="ARBA" id="ARBA00048539"/>
    </source>
</evidence>
<dbReference type="InterPro" id="IPR012795">
    <property type="entry name" value="tRNA_Ile_lys_synt_N"/>
</dbReference>